<evidence type="ECO:0000313" key="2">
    <source>
        <dbReference type="EMBL" id="KAF2886002.1"/>
    </source>
</evidence>
<proteinExistence type="predicted"/>
<gene>
    <name evidence="2" type="ORF">ILUMI_20171</name>
</gene>
<dbReference type="Proteomes" id="UP000801492">
    <property type="component" value="Unassembled WGS sequence"/>
</dbReference>
<evidence type="ECO:0000313" key="3">
    <source>
        <dbReference type="Proteomes" id="UP000801492"/>
    </source>
</evidence>
<organism evidence="2 3">
    <name type="scientific">Ignelater luminosus</name>
    <name type="common">Cucubano</name>
    <name type="synonym">Pyrophorus luminosus</name>
    <dbReference type="NCBI Taxonomy" id="2038154"/>
    <lineage>
        <taxon>Eukaryota</taxon>
        <taxon>Metazoa</taxon>
        <taxon>Ecdysozoa</taxon>
        <taxon>Arthropoda</taxon>
        <taxon>Hexapoda</taxon>
        <taxon>Insecta</taxon>
        <taxon>Pterygota</taxon>
        <taxon>Neoptera</taxon>
        <taxon>Endopterygota</taxon>
        <taxon>Coleoptera</taxon>
        <taxon>Polyphaga</taxon>
        <taxon>Elateriformia</taxon>
        <taxon>Elateroidea</taxon>
        <taxon>Elateridae</taxon>
        <taxon>Agrypninae</taxon>
        <taxon>Pyrophorini</taxon>
        <taxon>Ignelater</taxon>
    </lineage>
</organism>
<reference evidence="2" key="1">
    <citation type="submission" date="2019-08" db="EMBL/GenBank/DDBJ databases">
        <title>The genome of the North American firefly Photinus pyralis.</title>
        <authorList>
            <consortium name="Photinus pyralis genome working group"/>
            <person name="Fallon T.R."/>
            <person name="Sander Lower S.E."/>
            <person name="Weng J.-K."/>
        </authorList>
    </citation>
    <scope>NUCLEOTIDE SEQUENCE</scope>
    <source>
        <strain evidence="2">TRF0915ILg1</strain>
        <tissue evidence="2">Whole body</tissue>
    </source>
</reference>
<feature type="non-terminal residue" evidence="2">
    <location>
        <position position="1"/>
    </location>
</feature>
<evidence type="ECO:0000256" key="1">
    <source>
        <dbReference type="SAM" id="MobiDB-lite"/>
    </source>
</evidence>
<protein>
    <submittedName>
        <fullName evidence="2">Uncharacterized protein</fullName>
    </submittedName>
</protein>
<sequence>LLNMEKEFNEDNTRNAYRSVKRLRHGYKPHTALCSNVSGGIISDREELKTTCRNYFKSLLNRETNNENGSIVVNQQQEESPVDPPTINKVQNAIRVLRNGKAPGINNIPSELLKLYSRNLLKAIEYVRIQRLQWGRHMARMGEERIPKKVINRRMQGARPRVRWEEPVDKDSKEILKCKSWRRKAKDREGWRQALKEDQGPTEAVEPQKREST</sequence>
<comment type="caution">
    <text evidence="2">The sequence shown here is derived from an EMBL/GenBank/DDBJ whole genome shotgun (WGS) entry which is preliminary data.</text>
</comment>
<dbReference type="EMBL" id="VTPC01088928">
    <property type="protein sequence ID" value="KAF2886002.1"/>
    <property type="molecule type" value="Genomic_DNA"/>
</dbReference>
<feature type="compositionally biased region" description="Basic and acidic residues" evidence="1">
    <location>
        <begin position="186"/>
        <end position="199"/>
    </location>
</feature>
<keyword evidence="3" id="KW-1185">Reference proteome</keyword>
<name>A0A8K0G2I9_IGNLU</name>
<dbReference type="OrthoDB" id="410404at2759"/>
<feature type="region of interest" description="Disordered" evidence="1">
    <location>
        <begin position="185"/>
        <end position="213"/>
    </location>
</feature>
<dbReference type="AlphaFoldDB" id="A0A8K0G2I9"/>
<accession>A0A8K0G2I9</accession>